<name>A0A7X4K6K9_9SPHN</name>
<dbReference type="EMBL" id="WVTD01000002">
    <property type="protein sequence ID" value="MYL97057.1"/>
    <property type="molecule type" value="Genomic_DNA"/>
</dbReference>
<proteinExistence type="predicted"/>
<evidence type="ECO:0000313" key="1">
    <source>
        <dbReference type="EMBL" id="MYL97057.1"/>
    </source>
</evidence>
<evidence type="ECO:0000313" key="2">
    <source>
        <dbReference type="Proteomes" id="UP000465810"/>
    </source>
</evidence>
<reference evidence="1 2" key="1">
    <citation type="submission" date="2019-12" db="EMBL/GenBank/DDBJ databases">
        <authorList>
            <person name="Feng G."/>
            <person name="Zhu H."/>
        </authorList>
    </citation>
    <scope>NUCLEOTIDE SEQUENCE [LARGE SCALE GENOMIC DNA]</scope>
    <source>
        <strain evidence="1 2">FGD1</strain>
    </source>
</reference>
<accession>A0A7X4K6K9</accession>
<dbReference type="RefSeq" id="WP_160984784.1">
    <property type="nucleotide sequence ID" value="NZ_WVTD01000002.1"/>
</dbReference>
<organism evidence="1 2">
    <name type="scientific">Novosphingobium silvae</name>
    <dbReference type="NCBI Taxonomy" id="2692619"/>
    <lineage>
        <taxon>Bacteria</taxon>
        <taxon>Pseudomonadati</taxon>
        <taxon>Pseudomonadota</taxon>
        <taxon>Alphaproteobacteria</taxon>
        <taxon>Sphingomonadales</taxon>
        <taxon>Sphingomonadaceae</taxon>
        <taxon>Novosphingobium</taxon>
    </lineage>
</organism>
<gene>
    <name evidence="1" type="ORF">GR702_04625</name>
</gene>
<protein>
    <submittedName>
        <fullName evidence="1">Uncharacterized protein</fullName>
    </submittedName>
</protein>
<dbReference type="AlphaFoldDB" id="A0A7X4K6K9"/>
<keyword evidence="2" id="KW-1185">Reference proteome</keyword>
<comment type="caution">
    <text evidence="1">The sequence shown here is derived from an EMBL/GenBank/DDBJ whole genome shotgun (WGS) entry which is preliminary data.</text>
</comment>
<sequence length="53" mass="5542">MGRSQLAPRTGPRIDGGEGFYLNHRLLVSIDGAEFVPVAAAMARAYTPVGLAA</sequence>
<dbReference type="Proteomes" id="UP000465810">
    <property type="component" value="Unassembled WGS sequence"/>
</dbReference>